<protein>
    <submittedName>
        <fullName evidence="1">Uncharacterized protein</fullName>
    </submittedName>
</protein>
<evidence type="ECO:0000313" key="1">
    <source>
        <dbReference type="EMBL" id="GFH53696.1"/>
    </source>
</evidence>
<gene>
    <name evidence="1" type="ORF">CTEN210_10172</name>
</gene>
<comment type="caution">
    <text evidence="1">The sequence shown here is derived from an EMBL/GenBank/DDBJ whole genome shotgun (WGS) entry which is preliminary data.</text>
</comment>
<dbReference type="Proteomes" id="UP001054902">
    <property type="component" value="Unassembled WGS sequence"/>
</dbReference>
<sequence>MTSTHQPSRHTLNNLDDIVRFAMSEFLSPLERVMFVSSMAPLNDASNNQHISYLSKQLLEDEASKGGLTLDMNLLDDDVLARMTDVDIYRILKHVSSFVNTFRLGNCINVHGWGLAPLKHMSKIAIGECQLQEKMTLPILHSIINTFGNKLLVVQFPVDWRAKGKENKLLHRFLLAFDEKLCYRHMYCYGCAYCIDSDESGIYAMEIELKYFGEGKDTYGLQQYVCYECSDVTCNEDDCSLHTCKVCQTSACQEKCSQMRWCDHCEKRFCVQCKDVRRCRECSNELCSDCCEEYVCDRCDSMDCCEMPDHCESCNERKCCVESVYCDHCDEVYCVECTSAMRCHECGRESCGNCLKVAKCFDYNEATCQYCGVFCDICKQWHCAFHNSASRCDGCNLVSCGRCAQVDYCWNCFSGSCKSCGVFNFCEHCRDTHCVCKPIISCDNCGKSSCRVSLCSECEISSCQSCGYFDDCQECGEPHCSKCLLKLSTGCI</sequence>
<reference evidence="1 2" key="1">
    <citation type="journal article" date="2021" name="Sci. Rep.">
        <title>The genome of the diatom Chaetoceros tenuissimus carries an ancient integrated fragment of an extant virus.</title>
        <authorList>
            <person name="Hongo Y."/>
            <person name="Kimura K."/>
            <person name="Takaki Y."/>
            <person name="Yoshida Y."/>
            <person name="Baba S."/>
            <person name="Kobayashi G."/>
            <person name="Nagasaki K."/>
            <person name="Hano T."/>
            <person name="Tomaru Y."/>
        </authorList>
    </citation>
    <scope>NUCLEOTIDE SEQUENCE [LARGE SCALE GENOMIC DNA]</scope>
    <source>
        <strain evidence="1 2">NIES-3715</strain>
    </source>
</reference>
<evidence type="ECO:0000313" key="2">
    <source>
        <dbReference type="Proteomes" id="UP001054902"/>
    </source>
</evidence>
<organism evidence="1 2">
    <name type="scientific">Chaetoceros tenuissimus</name>
    <dbReference type="NCBI Taxonomy" id="426638"/>
    <lineage>
        <taxon>Eukaryota</taxon>
        <taxon>Sar</taxon>
        <taxon>Stramenopiles</taxon>
        <taxon>Ochrophyta</taxon>
        <taxon>Bacillariophyta</taxon>
        <taxon>Coscinodiscophyceae</taxon>
        <taxon>Chaetocerotophycidae</taxon>
        <taxon>Chaetocerotales</taxon>
        <taxon>Chaetocerotaceae</taxon>
        <taxon>Chaetoceros</taxon>
    </lineage>
</organism>
<dbReference type="EMBL" id="BLLK01000047">
    <property type="protein sequence ID" value="GFH53696.1"/>
    <property type="molecule type" value="Genomic_DNA"/>
</dbReference>
<accession>A0AAD3CWU9</accession>
<dbReference type="AlphaFoldDB" id="A0AAD3CWU9"/>
<keyword evidence="2" id="KW-1185">Reference proteome</keyword>
<proteinExistence type="predicted"/>
<name>A0AAD3CWU9_9STRA</name>